<feature type="region of interest" description="Disordered" evidence="1">
    <location>
        <begin position="1"/>
        <end position="20"/>
    </location>
</feature>
<dbReference type="EMBL" id="SLWS01000004">
    <property type="protein sequence ID" value="TCO59244.1"/>
    <property type="molecule type" value="Genomic_DNA"/>
</dbReference>
<dbReference type="Proteomes" id="UP000295680">
    <property type="component" value="Unassembled WGS sequence"/>
</dbReference>
<organism evidence="2 3">
    <name type="scientific">Actinocrispum wychmicini</name>
    <dbReference type="NCBI Taxonomy" id="1213861"/>
    <lineage>
        <taxon>Bacteria</taxon>
        <taxon>Bacillati</taxon>
        <taxon>Actinomycetota</taxon>
        <taxon>Actinomycetes</taxon>
        <taxon>Pseudonocardiales</taxon>
        <taxon>Pseudonocardiaceae</taxon>
        <taxon>Actinocrispum</taxon>
    </lineage>
</organism>
<keyword evidence="3" id="KW-1185">Reference proteome</keyword>
<accession>A0A4R2JJE7</accession>
<evidence type="ECO:0000256" key="1">
    <source>
        <dbReference type="SAM" id="MobiDB-lite"/>
    </source>
</evidence>
<dbReference type="AlphaFoldDB" id="A0A4R2JJE7"/>
<reference evidence="2 3" key="1">
    <citation type="submission" date="2019-03" db="EMBL/GenBank/DDBJ databases">
        <title>Genomic Encyclopedia of Type Strains, Phase IV (KMG-IV): sequencing the most valuable type-strain genomes for metagenomic binning, comparative biology and taxonomic classification.</title>
        <authorList>
            <person name="Goeker M."/>
        </authorList>
    </citation>
    <scope>NUCLEOTIDE SEQUENCE [LARGE SCALE GENOMIC DNA]</scope>
    <source>
        <strain evidence="2 3">DSM 45934</strain>
    </source>
</reference>
<proteinExistence type="predicted"/>
<sequence>MTGQHRAPLQHAPHRVRPPFNVAENLRPRRTVHDDGDAWREDRVAALLEALDGIELGAHDRRIIAWLAEWGTSTVGTVVSLLYRIRTAGADECGGGQ</sequence>
<evidence type="ECO:0000313" key="3">
    <source>
        <dbReference type="Proteomes" id="UP000295680"/>
    </source>
</evidence>
<protein>
    <submittedName>
        <fullName evidence="2">Uncharacterized protein</fullName>
    </submittedName>
</protein>
<comment type="caution">
    <text evidence="2">The sequence shown here is derived from an EMBL/GenBank/DDBJ whole genome shotgun (WGS) entry which is preliminary data.</text>
</comment>
<gene>
    <name evidence="2" type="ORF">EV192_10485</name>
</gene>
<name>A0A4R2JJE7_9PSEU</name>
<evidence type="ECO:0000313" key="2">
    <source>
        <dbReference type="EMBL" id="TCO59244.1"/>
    </source>
</evidence>